<keyword evidence="4 9" id="KW-0812">Transmembrane</keyword>
<evidence type="ECO:0000256" key="8">
    <source>
        <dbReference type="ARBA" id="ARBA00023136"/>
    </source>
</evidence>
<evidence type="ECO:0000256" key="9">
    <source>
        <dbReference type="HAMAP-Rule" id="MF_00422"/>
    </source>
</evidence>
<evidence type="ECO:0000313" key="11">
    <source>
        <dbReference type="Proteomes" id="UP000009061"/>
    </source>
</evidence>
<dbReference type="HAMAP" id="MF_00422">
    <property type="entry name" value="SecE"/>
    <property type="match status" value="1"/>
</dbReference>
<accession>H6Q4M1</accession>
<keyword evidence="11" id="KW-1185">Reference proteome</keyword>
<reference evidence="10 11" key="1">
    <citation type="journal article" date="2012" name="MBio">
        <title>Insight into the transmission biology and species-specific functional capabilities of tsetse (Diptera: glossinidae) obligate symbiont wigglesworthia.</title>
        <authorList>
            <person name="Rio R.V."/>
            <person name="Symula R.E."/>
            <person name="Wang J."/>
            <person name="Lohs C."/>
            <person name="Wu Y.N."/>
            <person name="Snyder A.K."/>
            <person name="Bjornson R.D."/>
            <person name="Oshima K."/>
            <person name="Biehl B.S."/>
            <person name="Perna N.T."/>
            <person name="Hattori M."/>
            <person name="Aksoy S."/>
        </authorList>
    </citation>
    <scope>NUCLEOTIDE SEQUENCE [LARGE SCALE GENOMIC DNA]</scope>
    <source>
        <strain evidence="10">WGM</strain>
    </source>
</reference>
<evidence type="ECO:0000256" key="7">
    <source>
        <dbReference type="ARBA" id="ARBA00023010"/>
    </source>
</evidence>
<dbReference type="GO" id="GO:0005886">
    <property type="term" value="C:plasma membrane"/>
    <property type="evidence" value="ECO:0007669"/>
    <property type="project" value="UniProtKB-UniRule"/>
</dbReference>
<feature type="transmembrane region" description="Helical" evidence="9">
    <location>
        <begin position="42"/>
        <end position="63"/>
    </location>
</feature>
<dbReference type="InterPro" id="IPR038379">
    <property type="entry name" value="SecE_sf"/>
</dbReference>
<comment type="subunit">
    <text evidence="9">Component of the Sec protein translocase complex. Heterotrimer consisting of SecY, SecE and SecG subunits. The heterotrimers can form oligomers, although 1 heterotrimer is thought to be able to translocate proteins. Interacts with the ribosome. Interacts with SecDF, and other proteins may be involved. Interacts with SecA.</text>
</comment>
<dbReference type="eggNOG" id="COG0690">
    <property type="taxonomic scope" value="Bacteria"/>
</dbReference>
<keyword evidence="8 9" id="KW-0472">Membrane</keyword>
<gene>
    <name evidence="9 10" type="primary">secE</name>
    <name evidence="10" type="synonym">prlG</name>
    <name evidence="10" type="ORF">WIGMOR_0235</name>
</gene>
<evidence type="ECO:0000256" key="4">
    <source>
        <dbReference type="ARBA" id="ARBA00022692"/>
    </source>
</evidence>
<dbReference type="NCBIfam" id="TIGR00964">
    <property type="entry name" value="secE_bact"/>
    <property type="match status" value="1"/>
</dbReference>
<evidence type="ECO:0000256" key="5">
    <source>
        <dbReference type="ARBA" id="ARBA00022927"/>
    </source>
</evidence>
<keyword evidence="6 9" id="KW-1133">Transmembrane helix</keyword>
<dbReference type="STRING" id="1142511.WIGMOR_0235"/>
<dbReference type="EMBL" id="CP003315">
    <property type="protein sequence ID" value="AFA41081.1"/>
    <property type="molecule type" value="Genomic_DNA"/>
</dbReference>
<dbReference type="GO" id="GO:0043952">
    <property type="term" value="P:protein transport by the Sec complex"/>
    <property type="evidence" value="ECO:0007669"/>
    <property type="project" value="UniProtKB-UniRule"/>
</dbReference>
<dbReference type="PANTHER" id="PTHR33910">
    <property type="entry name" value="PROTEIN TRANSLOCASE SUBUNIT SECE"/>
    <property type="match status" value="1"/>
</dbReference>
<comment type="function">
    <text evidence="9">Essential subunit of the Sec protein translocation channel SecYEG. Clamps together the 2 halves of SecY. May contact the channel plug during translocation.</text>
</comment>
<dbReference type="PRINTS" id="PR01650">
    <property type="entry name" value="SECETRNLCASE"/>
</dbReference>
<evidence type="ECO:0000256" key="6">
    <source>
        <dbReference type="ARBA" id="ARBA00022989"/>
    </source>
</evidence>
<dbReference type="Proteomes" id="UP000009061">
    <property type="component" value="Chromosome"/>
</dbReference>
<keyword evidence="7 9" id="KW-0811">Translocation</keyword>
<keyword evidence="5 9" id="KW-0653">Protein transport</keyword>
<evidence type="ECO:0000313" key="10">
    <source>
        <dbReference type="EMBL" id="AFA41081.1"/>
    </source>
</evidence>
<dbReference type="GO" id="GO:0006605">
    <property type="term" value="P:protein targeting"/>
    <property type="evidence" value="ECO:0007669"/>
    <property type="project" value="UniProtKB-UniRule"/>
</dbReference>
<dbReference type="Gene3D" id="1.20.5.1030">
    <property type="entry name" value="Preprotein translocase secy subunit"/>
    <property type="match status" value="1"/>
</dbReference>
<comment type="caution">
    <text evidence="9">Lacks conserved residue(s) required for the propagation of feature annotation.</text>
</comment>
<dbReference type="GO" id="GO:0065002">
    <property type="term" value="P:intracellular protein transmembrane transport"/>
    <property type="evidence" value="ECO:0007669"/>
    <property type="project" value="UniProtKB-UniRule"/>
</dbReference>
<dbReference type="Pfam" id="PF00584">
    <property type="entry name" value="SecE"/>
    <property type="match status" value="1"/>
</dbReference>
<dbReference type="InterPro" id="IPR001901">
    <property type="entry name" value="Translocase_SecE/Sec61-g"/>
</dbReference>
<dbReference type="GO" id="GO:0009306">
    <property type="term" value="P:protein secretion"/>
    <property type="evidence" value="ECO:0007669"/>
    <property type="project" value="UniProtKB-UniRule"/>
</dbReference>
<dbReference type="KEGG" id="wgl:WIGMOR_0235"/>
<dbReference type="OrthoDB" id="9806365at2"/>
<dbReference type="InterPro" id="IPR005807">
    <property type="entry name" value="SecE_bac"/>
</dbReference>
<proteinExistence type="inferred from homology"/>
<comment type="similarity">
    <text evidence="9">Belongs to the SecE/SEC61-gamma family.</text>
</comment>
<dbReference type="RefSeq" id="WP_014354020.1">
    <property type="nucleotide sequence ID" value="NC_016893.1"/>
</dbReference>
<comment type="subcellular location">
    <subcellularLocation>
        <location evidence="1">Membrane</location>
    </subcellularLocation>
</comment>
<evidence type="ECO:0000256" key="3">
    <source>
        <dbReference type="ARBA" id="ARBA00022475"/>
    </source>
</evidence>
<keyword evidence="2 9" id="KW-0813">Transport</keyword>
<evidence type="ECO:0000256" key="2">
    <source>
        <dbReference type="ARBA" id="ARBA00022448"/>
    </source>
</evidence>
<feature type="transmembrane region" description="Helical" evidence="9">
    <location>
        <begin position="90"/>
        <end position="111"/>
    </location>
</feature>
<dbReference type="GO" id="GO:0008320">
    <property type="term" value="F:protein transmembrane transporter activity"/>
    <property type="evidence" value="ECO:0007669"/>
    <property type="project" value="UniProtKB-UniRule"/>
</dbReference>
<organism evidence="10 11">
    <name type="scientific">Wigglesworthia glossinidia endosymbiont of Glossina morsitans morsitans</name>
    <name type="common">Yale colony</name>
    <dbReference type="NCBI Taxonomy" id="1142511"/>
    <lineage>
        <taxon>Bacteria</taxon>
        <taxon>Pseudomonadati</taxon>
        <taxon>Pseudomonadota</taxon>
        <taxon>Gammaproteobacteria</taxon>
        <taxon>Enterobacterales</taxon>
        <taxon>Erwiniaceae</taxon>
        <taxon>Wigglesworthia</taxon>
    </lineage>
</organism>
<dbReference type="AlphaFoldDB" id="H6Q4M1"/>
<name>H6Q4M1_WIGGL</name>
<keyword evidence="3 9" id="KW-1003">Cell membrane</keyword>
<dbReference type="HOGENOM" id="CLU_113663_0_1_6"/>
<protein>
    <recommendedName>
        <fullName evidence="9">Protein translocase subunit SecE</fullName>
    </recommendedName>
</protein>
<sequence>MNTEHQKNQSKYKKDIFIWIFVITLLITAFLFSELFPTENKIIKVFSVSLMIFLACFLFTTTIKGKKIIKFIYISCKEMQKVIWPSFQEALQTTLIVSLVTLIMSLLLWGLDSLLIRIISFITGLRF</sequence>
<evidence type="ECO:0000256" key="1">
    <source>
        <dbReference type="ARBA" id="ARBA00004370"/>
    </source>
</evidence>
<feature type="transmembrane region" description="Helical" evidence="9">
    <location>
        <begin position="16"/>
        <end position="36"/>
    </location>
</feature>
<dbReference type="PANTHER" id="PTHR33910:SF1">
    <property type="entry name" value="PROTEIN TRANSLOCASE SUBUNIT SECE"/>
    <property type="match status" value="1"/>
</dbReference>